<accession>A0ABV3ZUC7</accession>
<dbReference type="SUPFAM" id="SSF48452">
    <property type="entry name" value="TPR-like"/>
    <property type="match status" value="1"/>
</dbReference>
<name>A0ABV3ZUC7_9BURK</name>
<dbReference type="InterPro" id="IPR010323">
    <property type="entry name" value="DUF924"/>
</dbReference>
<comment type="caution">
    <text evidence="1">The sequence shown here is derived from an EMBL/GenBank/DDBJ whole genome shotgun (WGS) entry which is preliminary data.</text>
</comment>
<dbReference type="EMBL" id="JBFYGN010000008">
    <property type="protein sequence ID" value="MEX8192975.1"/>
    <property type="molecule type" value="Genomic_DNA"/>
</dbReference>
<dbReference type="InterPro" id="IPR011990">
    <property type="entry name" value="TPR-like_helical_dom_sf"/>
</dbReference>
<sequence>MSCNTDPMEHRADPARDAALPDRILTQWFGQARPDNDSALQHKLQWFTKSPAFDAQLRQRFGAAVQAALDGRLRHWAAQGAWQRLALVLLLDQFSRNIFRNTPQSFAGDAQALSLALEARELGADLELPEVARTFLYLPLEHAEDPAMQERSVAVFETLLQTAPDAATRDYLAGSLDYARRHREVIERFGRFPHRNAILGRRSTAAELAYLAQPGSGF</sequence>
<dbReference type="Gene3D" id="1.25.40.10">
    <property type="entry name" value="Tetratricopeptide repeat domain"/>
    <property type="match status" value="1"/>
</dbReference>
<proteinExistence type="predicted"/>
<dbReference type="RefSeq" id="WP_369338177.1">
    <property type="nucleotide sequence ID" value="NZ_JBFYGN010000008.1"/>
</dbReference>
<keyword evidence="2" id="KW-1185">Reference proteome</keyword>
<dbReference type="Gene3D" id="1.20.58.320">
    <property type="entry name" value="TPR-like"/>
    <property type="match status" value="1"/>
</dbReference>
<reference evidence="1 2" key="1">
    <citation type="journal article" date="2013" name="Int. J. Syst. Evol. Microbiol.">
        <title>Comamonas guangdongensis sp. nov., isolated from subterranean forest sediment, and emended description of the genus Comamonas.</title>
        <authorList>
            <person name="Zhang J."/>
            <person name="Wang Y."/>
            <person name="Zhou S."/>
            <person name="Wu C."/>
            <person name="He J."/>
            <person name="Li F."/>
        </authorList>
    </citation>
    <scope>NUCLEOTIDE SEQUENCE [LARGE SCALE GENOMIC DNA]</scope>
    <source>
        <strain evidence="1 2">CCTCC AB2011133</strain>
    </source>
</reference>
<evidence type="ECO:0000313" key="1">
    <source>
        <dbReference type="EMBL" id="MEX8192975.1"/>
    </source>
</evidence>
<dbReference type="Proteomes" id="UP001561046">
    <property type="component" value="Unassembled WGS sequence"/>
</dbReference>
<dbReference type="Pfam" id="PF06041">
    <property type="entry name" value="DUF924"/>
    <property type="match status" value="1"/>
</dbReference>
<protein>
    <submittedName>
        <fullName evidence="1">DUF924 family protein</fullName>
    </submittedName>
</protein>
<organism evidence="1 2">
    <name type="scientific">Comamonas guangdongensis</name>
    <dbReference type="NCBI Taxonomy" id="510515"/>
    <lineage>
        <taxon>Bacteria</taxon>
        <taxon>Pseudomonadati</taxon>
        <taxon>Pseudomonadota</taxon>
        <taxon>Betaproteobacteria</taxon>
        <taxon>Burkholderiales</taxon>
        <taxon>Comamonadaceae</taxon>
        <taxon>Comamonas</taxon>
    </lineage>
</organism>
<gene>
    <name evidence="1" type="ORF">AB6724_08985</name>
</gene>
<evidence type="ECO:0000313" key="2">
    <source>
        <dbReference type="Proteomes" id="UP001561046"/>
    </source>
</evidence>